<dbReference type="EMBL" id="UINC01021608">
    <property type="protein sequence ID" value="SVA89510.1"/>
    <property type="molecule type" value="Genomic_DNA"/>
</dbReference>
<dbReference type="Gene3D" id="3.30.200.20">
    <property type="entry name" value="Phosphorylase Kinase, domain 1"/>
    <property type="match status" value="1"/>
</dbReference>
<dbReference type="PANTHER" id="PTHR21064">
    <property type="entry name" value="AMINOGLYCOSIDE PHOSPHOTRANSFERASE DOMAIN-CONTAINING PROTEIN-RELATED"/>
    <property type="match status" value="1"/>
</dbReference>
<reference evidence="2" key="1">
    <citation type="submission" date="2018-05" db="EMBL/GenBank/DDBJ databases">
        <authorList>
            <person name="Lanie J.A."/>
            <person name="Ng W.-L."/>
            <person name="Kazmierczak K.M."/>
            <person name="Andrzejewski T.M."/>
            <person name="Davidsen T.M."/>
            <person name="Wayne K.J."/>
            <person name="Tettelin H."/>
            <person name="Glass J.I."/>
            <person name="Rusch D."/>
            <person name="Podicherti R."/>
            <person name="Tsui H.-C.T."/>
            <person name="Winkler M.E."/>
        </authorList>
    </citation>
    <scope>NUCLEOTIDE SEQUENCE</scope>
</reference>
<proteinExistence type="predicted"/>
<evidence type="ECO:0000259" key="1">
    <source>
        <dbReference type="Pfam" id="PF01636"/>
    </source>
</evidence>
<organism evidence="2">
    <name type="scientific">marine metagenome</name>
    <dbReference type="NCBI Taxonomy" id="408172"/>
    <lineage>
        <taxon>unclassified sequences</taxon>
        <taxon>metagenomes</taxon>
        <taxon>ecological metagenomes</taxon>
    </lineage>
</organism>
<dbReference type="InterPro" id="IPR050249">
    <property type="entry name" value="Pseudomonas-type_ThrB"/>
</dbReference>
<gene>
    <name evidence="2" type="ORF">METZ01_LOCUS142364</name>
</gene>
<dbReference type="Pfam" id="PF01636">
    <property type="entry name" value="APH"/>
    <property type="match status" value="1"/>
</dbReference>
<dbReference type="InterPro" id="IPR002575">
    <property type="entry name" value="Aminoglycoside_PTrfase"/>
</dbReference>
<accession>A0A381ZJU8</accession>
<dbReference type="SUPFAM" id="SSF56112">
    <property type="entry name" value="Protein kinase-like (PK-like)"/>
    <property type="match status" value="1"/>
</dbReference>
<dbReference type="InterPro" id="IPR011009">
    <property type="entry name" value="Kinase-like_dom_sf"/>
</dbReference>
<evidence type="ECO:0000313" key="2">
    <source>
        <dbReference type="EMBL" id="SVA89510.1"/>
    </source>
</evidence>
<feature type="domain" description="Aminoglycoside phosphotransferase" evidence="1">
    <location>
        <begin position="19"/>
        <end position="235"/>
    </location>
</feature>
<sequence length="344" mass="39000">MNKPSNKILRSFGIEKARLEPFGTGLMNETWLITIPEGERLVLQRLHSIFPAEINQDINAVTHHLSAKGLSTPRILPTLKGSLSEEDQGVWRMMTYIDGVSRDAIENAEQAKQVGALLARFHHAVSDLDYNFRNARLGVHDTARHIDTLKNALLDYKNHLHFKKIKALAEEVLHLVDELPALPELADRIVHGDPKISNVIFDSKTDEAICLIDLDTLTRMPVILELGDAMRSWCNLSTEDDLSSNFSLKIFKAAVEGYGQCVPNFLHEKEWRTIPDATLTITVELATRFCTDALVENYFRWNPHRFQSCSEHNQARTNGQLSMARSICAQYQSMHEIVEKTFNA</sequence>
<dbReference type="PANTHER" id="PTHR21064:SF5">
    <property type="entry name" value="SLR1880 PROTEIN"/>
    <property type="match status" value="1"/>
</dbReference>
<name>A0A381ZJU8_9ZZZZ</name>
<dbReference type="AlphaFoldDB" id="A0A381ZJU8"/>
<protein>
    <recommendedName>
        <fullName evidence="1">Aminoglycoside phosphotransferase domain-containing protein</fullName>
    </recommendedName>
</protein>
<dbReference type="Gene3D" id="3.90.1200.10">
    <property type="match status" value="1"/>
</dbReference>